<dbReference type="InterPro" id="IPR019587">
    <property type="entry name" value="Polyketide_cyclase/dehydratase"/>
</dbReference>
<organism evidence="1 2">
    <name type="scientific">Sphaerisporangium corydalis</name>
    <dbReference type="NCBI Taxonomy" id="1441875"/>
    <lineage>
        <taxon>Bacteria</taxon>
        <taxon>Bacillati</taxon>
        <taxon>Actinomycetota</taxon>
        <taxon>Actinomycetes</taxon>
        <taxon>Streptosporangiales</taxon>
        <taxon>Streptosporangiaceae</taxon>
        <taxon>Sphaerisporangium</taxon>
    </lineage>
</organism>
<dbReference type="InterPro" id="IPR023393">
    <property type="entry name" value="START-like_dom_sf"/>
</dbReference>
<dbReference type="Gene3D" id="3.30.530.20">
    <property type="match status" value="1"/>
</dbReference>
<dbReference type="SUPFAM" id="SSF55961">
    <property type="entry name" value="Bet v1-like"/>
    <property type="match status" value="1"/>
</dbReference>
<sequence>MDEVCTRIEAPPKKVWDLVTDVTRYGEWSPESTGGRWLAGVGGGHVGASFRGRNRRGLIRWATTCTVVEWERPRRFTFEVDLSRMRWGYRLVPDGTGTLLYEWREHIGSPIGPVRAVLSTGLLGRDRESLMVEGMRGTLSRIKAAAERP</sequence>
<dbReference type="CDD" id="cd07812">
    <property type="entry name" value="SRPBCC"/>
    <property type="match status" value="1"/>
</dbReference>
<dbReference type="Proteomes" id="UP001595891">
    <property type="component" value="Unassembled WGS sequence"/>
</dbReference>
<comment type="caution">
    <text evidence="1">The sequence shown here is derived from an EMBL/GenBank/DDBJ whole genome shotgun (WGS) entry which is preliminary data.</text>
</comment>
<accession>A0ABV9EBB9</accession>
<protein>
    <submittedName>
        <fullName evidence="1">SRPBCC family protein</fullName>
    </submittedName>
</protein>
<dbReference type="EMBL" id="JBHSFN010000003">
    <property type="protein sequence ID" value="MFC4585766.1"/>
    <property type="molecule type" value="Genomic_DNA"/>
</dbReference>
<reference evidence="2" key="1">
    <citation type="journal article" date="2019" name="Int. J. Syst. Evol. Microbiol.">
        <title>The Global Catalogue of Microorganisms (GCM) 10K type strain sequencing project: providing services to taxonomists for standard genome sequencing and annotation.</title>
        <authorList>
            <consortium name="The Broad Institute Genomics Platform"/>
            <consortium name="The Broad Institute Genome Sequencing Center for Infectious Disease"/>
            <person name="Wu L."/>
            <person name="Ma J."/>
        </authorList>
    </citation>
    <scope>NUCLEOTIDE SEQUENCE [LARGE SCALE GENOMIC DNA]</scope>
    <source>
        <strain evidence="2">CCUG 49560</strain>
    </source>
</reference>
<keyword evidence="2" id="KW-1185">Reference proteome</keyword>
<dbReference type="Pfam" id="PF10604">
    <property type="entry name" value="Polyketide_cyc2"/>
    <property type="match status" value="1"/>
</dbReference>
<proteinExistence type="predicted"/>
<dbReference type="RefSeq" id="WP_262841249.1">
    <property type="nucleotide sequence ID" value="NZ_JANZYP010000004.1"/>
</dbReference>
<evidence type="ECO:0000313" key="1">
    <source>
        <dbReference type="EMBL" id="MFC4585766.1"/>
    </source>
</evidence>
<gene>
    <name evidence="1" type="ORF">ACFO8L_06775</name>
</gene>
<evidence type="ECO:0000313" key="2">
    <source>
        <dbReference type="Proteomes" id="UP001595891"/>
    </source>
</evidence>
<name>A0ABV9EBB9_9ACTN</name>